<sequence length="53" mass="6207">MSSKKHAKGTRKSKGKRAQTPWMKKVMECYHRMKKQNPNTKLGDAMKQAKKEM</sequence>
<feature type="compositionally biased region" description="Basic residues" evidence="1">
    <location>
        <begin position="1"/>
        <end position="17"/>
    </location>
</feature>
<organism evidence="2">
    <name type="scientific">viral metagenome</name>
    <dbReference type="NCBI Taxonomy" id="1070528"/>
    <lineage>
        <taxon>unclassified sequences</taxon>
        <taxon>metagenomes</taxon>
        <taxon>organismal metagenomes</taxon>
    </lineage>
</organism>
<dbReference type="AlphaFoldDB" id="A0A6C0JZP5"/>
<dbReference type="EMBL" id="MN740780">
    <property type="protein sequence ID" value="QHU11262.1"/>
    <property type="molecule type" value="Genomic_DNA"/>
</dbReference>
<evidence type="ECO:0008006" key="3">
    <source>
        <dbReference type="Google" id="ProtNLM"/>
    </source>
</evidence>
<proteinExistence type="predicted"/>
<reference evidence="2" key="1">
    <citation type="journal article" date="2020" name="Nature">
        <title>Giant virus diversity and host interactions through global metagenomics.</title>
        <authorList>
            <person name="Schulz F."/>
            <person name="Roux S."/>
            <person name="Paez-Espino D."/>
            <person name="Jungbluth S."/>
            <person name="Walsh D.A."/>
            <person name="Denef V.J."/>
            <person name="McMahon K.D."/>
            <person name="Konstantinidis K.T."/>
            <person name="Eloe-Fadrosh E.A."/>
            <person name="Kyrpides N.C."/>
            <person name="Woyke T."/>
        </authorList>
    </citation>
    <scope>NUCLEOTIDE SEQUENCE</scope>
    <source>
        <strain evidence="2">GVMAG-S-1101165-84</strain>
    </source>
</reference>
<accession>A0A6C0JZP5</accession>
<evidence type="ECO:0000256" key="1">
    <source>
        <dbReference type="SAM" id="MobiDB-lite"/>
    </source>
</evidence>
<name>A0A6C0JZP5_9ZZZZ</name>
<feature type="region of interest" description="Disordered" evidence="1">
    <location>
        <begin position="1"/>
        <end position="53"/>
    </location>
</feature>
<evidence type="ECO:0000313" key="2">
    <source>
        <dbReference type="EMBL" id="QHU11262.1"/>
    </source>
</evidence>
<protein>
    <recommendedName>
        <fullName evidence="3">HMG box domain-containing protein</fullName>
    </recommendedName>
</protein>